<evidence type="ECO:0000256" key="5">
    <source>
        <dbReference type="ARBA" id="ARBA00022519"/>
    </source>
</evidence>
<evidence type="ECO:0000313" key="13">
    <source>
        <dbReference type="Proteomes" id="UP000245370"/>
    </source>
</evidence>
<dbReference type="PANTHER" id="PTHR33446">
    <property type="entry name" value="PROTEIN TONB-RELATED"/>
    <property type="match status" value="1"/>
</dbReference>
<dbReference type="Proteomes" id="UP000245370">
    <property type="component" value="Unassembled WGS sequence"/>
</dbReference>
<keyword evidence="4" id="KW-1003">Cell membrane</keyword>
<keyword evidence="5" id="KW-0997">Cell inner membrane</keyword>
<reference evidence="12 13" key="2">
    <citation type="submission" date="2018-05" db="EMBL/GenBank/DDBJ databases">
        <authorList>
            <person name="Lanie J.A."/>
            <person name="Ng W.-L."/>
            <person name="Kazmierczak K.M."/>
            <person name="Andrzejewski T.M."/>
            <person name="Davidsen T.M."/>
            <person name="Wayne K.J."/>
            <person name="Tettelin H."/>
            <person name="Glass J.I."/>
            <person name="Rusch D."/>
            <person name="Podicherti R."/>
            <person name="Tsui H.-C.T."/>
            <person name="Winkler M.E."/>
        </authorList>
    </citation>
    <scope>NUCLEOTIDE SEQUENCE [LARGE SCALE GENOMIC DNA]</scope>
    <source>
        <strain evidence="12 13">C305</strain>
    </source>
</reference>
<dbReference type="GO" id="GO:0031992">
    <property type="term" value="F:energy transducer activity"/>
    <property type="evidence" value="ECO:0007669"/>
    <property type="project" value="TreeGrafter"/>
</dbReference>
<comment type="caution">
    <text evidence="12">The sequence shown here is derived from an EMBL/GenBank/DDBJ whole genome shotgun (WGS) entry which is preliminary data.</text>
</comment>
<dbReference type="EMBL" id="QFRJ01000005">
    <property type="protein sequence ID" value="PWH85683.1"/>
    <property type="molecule type" value="Genomic_DNA"/>
</dbReference>
<dbReference type="GO" id="GO:0055085">
    <property type="term" value="P:transmembrane transport"/>
    <property type="evidence" value="ECO:0007669"/>
    <property type="project" value="InterPro"/>
</dbReference>
<keyword evidence="7" id="KW-0653">Protein transport</keyword>
<feature type="domain" description="TonB C-terminal" evidence="11">
    <location>
        <begin position="159"/>
        <end position="250"/>
    </location>
</feature>
<evidence type="ECO:0000256" key="4">
    <source>
        <dbReference type="ARBA" id="ARBA00022475"/>
    </source>
</evidence>
<dbReference type="PANTHER" id="PTHR33446:SF2">
    <property type="entry name" value="PROTEIN TONB"/>
    <property type="match status" value="1"/>
</dbReference>
<evidence type="ECO:0000256" key="1">
    <source>
        <dbReference type="ARBA" id="ARBA00004383"/>
    </source>
</evidence>
<organism evidence="12 13">
    <name type="scientific">Brumimicrobium oceani</name>
    <dbReference type="NCBI Taxonomy" id="2100725"/>
    <lineage>
        <taxon>Bacteria</taxon>
        <taxon>Pseudomonadati</taxon>
        <taxon>Bacteroidota</taxon>
        <taxon>Flavobacteriia</taxon>
        <taxon>Flavobacteriales</taxon>
        <taxon>Crocinitomicaceae</taxon>
        <taxon>Brumimicrobium</taxon>
    </lineage>
</organism>
<evidence type="ECO:0000313" key="12">
    <source>
        <dbReference type="EMBL" id="PWH85683.1"/>
    </source>
</evidence>
<comment type="subcellular location">
    <subcellularLocation>
        <location evidence="1">Cell inner membrane</location>
        <topology evidence="1">Single-pass membrane protein</topology>
        <orientation evidence="1">Periplasmic side</orientation>
    </subcellularLocation>
</comment>
<protein>
    <recommendedName>
        <fullName evidence="11">TonB C-terminal domain-containing protein</fullName>
    </recommendedName>
</protein>
<proteinExistence type="inferred from homology"/>
<evidence type="ECO:0000256" key="6">
    <source>
        <dbReference type="ARBA" id="ARBA00022692"/>
    </source>
</evidence>
<evidence type="ECO:0000256" key="7">
    <source>
        <dbReference type="ARBA" id="ARBA00022927"/>
    </source>
</evidence>
<dbReference type="InterPro" id="IPR037682">
    <property type="entry name" value="TonB_C"/>
</dbReference>
<name>A0A2U2XD35_9FLAO</name>
<dbReference type="NCBIfam" id="TIGR01352">
    <property type="entry name" value="tonB_Cterm"/>
    <property type="match status" value="1"/>
</dbReference>
<gene>
    <name evidence="12" type="ORF">DIT68_08595</name>
</gene>
<comment type="similarity">
    <text evidence="2">Belongs to the TonB family.</text>
</comment>
<dbReference type="GO" id="GO:0015031">
    <property type="term" value="P:protein transport"/>
    <property type="evidence" value="ECO:0007669"/>
    <property type="project" value="UniProtKB-KW"/>
</dbReference>
<keyword evidence="9 10" id="KW-0472">Membrane</keyword>
<dbReference type="InterPro" id="IPR006260">
    <property type="entry name" value="TonB/TolA_C"/>
</dbReference>
<evidence type="ECO:0000256" key="9">
    <source>
        <dbReference type="ARBA" id="ARBA00023136"/>
    </source>
</evidence>
<dbReference type="GO" id="GO:0098797">
    <property type="term" value="C:plasma membrane protein complex"/>
    <property type="evidence" value="ECO:0007669"/>
    <property type="project" value="TreeGrafter"/>
</dbReference>
<dbReference type="Gene3D" id="3.30.1150.10">
    <property type="match status" value="1"/>
</dbReference>
<evidence type="ECO:0000256" key="8">
    <source>
        <dbReference type="ARBA" id="ARBA00022989"/>
    </source>
</evidence>
<evidence type="ECO:0000256" key="10">
    <source>
        <dbReference type="SAM" id="Phobius"/>
    </source>
</evidence>
<accession>A0A2U2XD35</accession>
<dbReference type="PROSITE" id="PS52015">
    <property type="entry name" value="TONB_CTD"/>
    <property type="match status" value="1"/>
</dbReference>
<keyword evidence="3" id="KW-0813">Transport</keyword>
<evidence type="ECO:0000256" key="2">
    <source>
        <dbReference type="ARBA" id="ARBA00006555"/>
    </source>
</evidence>
<evidence type="ECO:0000259" key="11">
    <source>
        <dbReference type="PROSITE" id="PS52015"/>
    </source>
</evidence>
<dbReference type="AlphaFoldDB" id="A0A2U2XD35"/>
<feature type="transmembrane region" description="Helical" evidence="10">
    <location>
        <begin position="33"/>
        <end position="52"/>
    </location>
</feature>
<keyword evidence="8 10" id="KW-1133">Transmembrane helix</keyword>
<evidence type="ECO:0000256" key="3">
    <source>
        <dbReference type="ARBA" id="ARBA00022448"/>
    </source>
</evidence>
<sequence length="250" mass="28307">MVQNLVILQFTIKQKIMMKKKNPKLELESSRKIFFQLGLFIVGSATLMAFSYKTPVYLKEKKEVVERTADIPILIVEKEPLPKVEILKENNSKPKTEPSTPIFSTDLLNKLKKVKNTNKKQKLAVTTQHLQSVSSGNFSVDMGEAPEAAIVDYPDFDAEFQGNWLSYLRNTVKYPEESIRFNESGTAYVSFVVEIDGTITDVEVKNKSLSSALQKEAIRVIKASPKWKPGSKNGEFVRSTKIVKINFILE</sequence>
<reference evidence="12 13" key="1">
    <citation type="submission" date="2018-05" db="EMBL/GenBank/DDBJ databases">
        <title>Brumimicrobium oceani sp. nov., isolated from coastal sediment.</title>
        <authorList>
            <person name="Kou Y."/>
        </authorList>
    </citation>
    <scope>NUCLEOTIDE SEQUENCE [LARGE SCALE GENOMIC DNA]</scope>
    <source>
        <strain evidence="12 13">C305</strain>
    </source>
</reference>
<dbReference type="Pfam" id="PF03544">
    <property type="entry name" value="TonB_C"/>
    <property type="match status" value="1"/>
</dbReference>
<dbReference type="InterPro" id="IPR051045">
    <property type="entry name" value="TonB-dependent_transducer"/>
</dbReference>
<dbReference type="SUPFAM" id="SSF74653">
    <property type="entry name" value="TolA/TonB C-terminal domain"/>
    <property type="match status" value="1"/>
</dbReference>
<keyword evidence="6 10" id="KW-0812">Transmembrane</keyword>
<keyword evidence="13" id="KW-1185">Reference proteome</keyword>